<accession>A0A6M3KKG4</accession>
<protein>
    <submittedName>
        <fullName evidence="2">Putative methyltransferase</fullName>
    </submittedName>
</protein>
<dbReference type="Gene3D" id="3.40.50.150">
    <property type="entry name" value="Vaccinia Virus protein VP39"/>
    <property type="match status" value="1"/>
</dbReference>
<keyword evidence="2" id="KW-0489">Methyltransferase</keyword>
<evidence type="ECO:0000313" key="2">
    <source>
        <dbReference type="EMBL" id="QJA82529.1"/>
    </source>
</evidence>
<dbReference type="EMBL" id="MT142490">
    <property type="protein sequence ID" value="QJA82529.1"/>
    <property type="molecule type" value="Genomic_DNA"/>
</dbReference>
<keyword evidence="2" id="KW-0808">Transferase</keyword>
<dbReference type="GO" id="GO:0032259">
    <property type="term" value="P:methylation"/>
    <property type="evidence" value="ECO:0007669"/>
    <property type="project" value="UniProtKB-KW"/>
</dbReference>
<dbReference type="InterPro" id="IPR029063">
    <property type="entry name" value="SAM-dependent_MTases_sf"/>
</dbReference>
<dbReference type="EMBL" id="MT141292">
    <property type="protein sequence ID" value="QJA57799.1"/>
    <property type="molecule type" value="Genomic_DNA"/>
</dbReference>
<proteinExistence type="predicted"/>
<reference evidence="2" key="1">
    <citation type="submission" date="2020-03" db="EMBL/GenBank/DDBJ databases">
        <title>The deep terrestrial virosphere.</title>
        <authorList>
            <person name="Holmfeldt K."/>
            <person name="Nilsson E."/>
            <person name="Simone D."/>
            <person name="Lopez-Fernandez M."/>
            <person name="Wu X."/>
            <person name="de Brujin I."/>
            <person name="Lundin D."/>
            <person name="Andersson A."/>
            <person name="Bertilsson S."/>
            <person name="Dopson M."/>
        </authorList>
    </citation>
    <scope>NUCLEOTIDE SEQUENCE</scope>
    <source>
        <strain evidence="2">MM415A00400</strain>
        <strain evidence="1">MM415B01564</strain>
    </source>
</reference>
<name>A0A6M3KKG4_9ZZZZ</name>
<dbReference type="GO" id="GO:0008168">
    <property type="term" value="F:methyltransferase activity"/>
    <property type="evidence" value="ECO:0007669"/>
    <property type="project" value="UniProtKB-KW"/>
</dbReference>
<evidence type="ECO:0000313" key="1">
    <source>
        <dbReference type="EMBL" id="QJA57799.1"/>
    </source>
</evidence>
<dbReference type="SUPFAM" id="SSF53335">
    <property type="entry name" value="S-adenosyl-L-methionine-dependent methyltransferases"/>
    <property type="match status" value="1"/>
</dbReference>
<sequence length="269" mass="30902">MARLQLTSKERYWHPDFEELLEFFRDRFALDWTVYRAEDTARLDRNLGRYMNDEDFTRRTAIFCYHNLINTLQGVHRKYMALLFQLTADCGPVSILEVGPGGGQLGLALHTFGFRVGFAELLSTSALYLVWRLRNRQIDLPVYIIDAEPCDIPKYNVVIAFDVIEHIETHDDQVKLLDRMSEWGEMVMVNLLCNDPLPGVHHDVDVPRLTEHLLAKLPGKTWFGDFYPDDHGVSRQRLLIYGDGVKSEYGGKLNVSVTPVRTVKESDGG</sequence>
<gene>
    <name evidence="2" type="ORF">MM415A00400_0002</name>
    <name evidence="1" type="ORF">MM415B01564_0015</name>
</gene>
<dbReference type="AlphaFoldDB" id="A0A6M3KKG4"/>
<organism evidence="2">
    <name type="scientific">viral metagenome</name>
    <dbReference type="NCBI Taxonomy" id="1070528"/>
    <lineage>
        <taxon>unclassified sequences</taxon>
        <taxon>metagenomes</taxon>
        <taxon>organismal metagenomes</taxon>
    </lineage>
</organism>